<organism evidence="1 2">
    <name type="scientific">Roridomyces roridus</name>
    <dbReference type="NCBI Taxonomy" id="1738132"/>
    <lineage>
        <taxon>Eukaryota</taxon>
        <taxon>Fungi</taxon>
        <taxon>Dikarya</taxon>
        <taxon>Basidiomycota</taxon>
        <taxon>Agaricomycotina</taxon>
        <taxon>Agaricomycetes</taxon>
        <taxon>Agaricomycetidae</taxon>
        <taxon>Agaricales</taxon>
        <taxon>Marasmiineae</taxon>
        <taxon>Mycenaceae</taxon>
        <taxon>Roridomyces</taxon>
    </lineage>
</organism>
<gene>
    <name evidence="1" type="ORF">FB45DRAFT_761272</name>
</gene>
<evidence type="ECO:0000313" key="2">
    <source>
        <dbReference type="Proteomes" id="UP001221142"/>
    </source>
</evidence>
<keyword evidence="2" id="KW-1185">Reference proteome</keyword>
<proteinExistence type="predicted"/>
<accession>A0AAD7B4F1</accession>
<protein>
    <submittedName>
        <fullName evidence="1">Uncharacterized protein</fullName>
    </submittedName>
</protein>
<reference evidence="1" key="1">
    <citation type="submission" date="2023-03" db="EMBL/GenBank/DDBJ databases">
        <title>Massive genome expansion in bonnet fungi (Mycena s.s.) driven by repeated elements and novel gene families across ecological guilds.</title>
        <authorList>
            <consortium name="Lawrence Berkeley National Laboratory"/>
            <person name="Harder C.B."/>
            <person name="Miyauchi S."/>
            <person name="Viragh M."/>
            <person name="Kuo A."/>
            <person name="Thoen E."/>
            <person name="Andreopoulos B."/>
            <person name="Lu D."/>
            <person name="Skrede I."/>
            <person name="Drula E."/>
            <person name="Henrissat B."/>
            <person name="Morin E."/>
            <person name="Kohler A."/>
            <person name="Barry K."/>
            <person name="LaButti K."/>
            <person name="Morin E."/>
            <person name="Salamov A."/>
            <person name="Lipzen A."/>
            <person name="Mereny Z."/>
            <person name="Hegedus B."/>
            <person name="Baldrian P."/>
            <person name="Stursova M."/>
            <person name="Weitz H."/>
            <person name="Taylor A."/>
            <person name="Grigoriev I.V."/>
            <person name="Nagy L.G."/>
            <person name="Martin F."/>
            <person name="Kauserud H."/>
        </authorList>
    </citation>
    <scope>NUCLEOTIDE SEQUENCE</scope>
    <source>
        <strain evidence="1">9284</strain>
    </source>
</reference>
<dbReference type="AlphaFoldDB" id="A0AAD7B4F1"/>
<comment type="caution">
    <text evidence="1">The sequence shown here is derived from an EMBL/GenBank/DDBJ whole genome shotgun (WGS) entry which is preliminary data.</text>
</comment>
<evidence type="ECO:0000313" key="1">
    <source>
        <dbReference type="EMBL" id="KAJ7610352.1"/>
    </source>
</evidence>
<name>A0AAD7B4F1_9AGAR</name>
<sequence length="234" mass="25856">MPYVPRAGYYAHLQKPGAGEKQGCVAHVLYVRPSNISDLPSGLHYCTHGKHEVTVAECTAADGTVRANCIACLARRQEAYARAADARAQREVENQGDGDGLAEEDEGVQTVPTDEFDAIFGDGSDLMDVDLPEDNALVSDEAQCLRKVRDALDALRFEKCGTCREEGFHIKLRSSGMCARCASDKKDVRKWSDENRVNPTPDAQVPPCLKNLTEMERMLIARVKTVMQVRWTRG</sequence>
<feature type="non-terminal residue" evidence="1">
    <location>
        <position position="234"/>
    </location>
</feature>
<dbReference type="EMBL" id="JARKIF010000035">
    <property type="protein sequence ID" value="KAJ7610352.1"/>
    <property type="molecule type" value="Genomic_DNA"/>
</dbReference>
<dbReference type="Proteomes" id="UP001221142">
    <property type="component" value="Unassembled WGS sequence"/>
</dbReference>